<keyword evidence="2" id="KW-0472">Membrane</keyword>
<reference evidence="3 4" key="1">
    <citation type="submission" date="2016-07" db="EMBL/GenBank/DDBJ databases">
        <title>Pervasive Adenine N6-methylation of Active Genes in Fungi.</title>
        <authorList>
            <consortium name="DOE Joint Genome Institute"/>
            <person name="Mondo S.J."/>
            <person name="Dannebaum R.O."/>
            <person name="Kuo R.C."/>
            <person name="Labutti K."/>
            <person name="Haridas S."/>
            <person name="Kuo A."/>
            <person name="Salamov A."/>
            <person name="Ahrendt S.R."/>
            <person name="Lipzen A."/>
            <person name="Sullivan W."/>
            <person name="Andreopoulos W.B."/>
            <person name="Clum A."/>
            <person name="Lindquist E."/>
            <person name="Daum C."/>
            <person name="Ramamoorthy G.K."/>
            <person name="Gryganskyi A."/>
            <person name="Culley D."/>
            <person name="Magnuson J.K."/>
            <person name="James T.Y."/>
            <person name="O'Malley M.A."/>
            <person name="Stajich J.E."/>
            <person name="Spatafora J.W."/>
            <person name="Visel A."/>
            <person name="Grigoriev I.V."/>
        </authorList>
    </citation>
    <scope>NUCLEOTIDE SEQUENCE [LARGE SCALE GENOMIC DNA]</scope>
    <source>
        <strain evidence="3 4">68-887.2</strain>
    </source>
</reference>
<evidence type="ECO:0000313" key="4">
    <source>
        <dbReference type="Proteomes" id="UP000193986"/>
    </source>
</evidence>
<keyword evidence="2" id="KW-0812">Transmembrane</keyword>
<evidence type="ECO:0000256" key="2">
    <source>
        <dbReference type="SAM" id="Phobius"/>
    </source>
</evidence>
<dbReference type="AlphaFoldDB" id="A0A1Y2BBH1"/>
<protein>
    <submittedName>
        <fullName evidence="3">Uncharacterized protein</fullName>
    </submittedName>
</protein>
<feature type="region of interest" description="Disordered" evidence="1">
    <location>
        <begin position="39"/>
        <end position="64"/>
    </location>
</feature>
<dbReference type="STRING" id="71784.A0A1Y2BBH1"/>
<dbReference type="Proteomes" id="UP000193986">
    <property type="component" value="Unassembled WGS sequence"/>
</dbReference>
<dbReference type="InParanoid" id="A0A1Y2BBH1"/>
<dbReference type="Pfam" id="PF14518">
    <property type="entry name" value="Haem_oxygenas_2"/>
    <property type="match status" value="1"/>
</dbReference>
<name>A0A1Y2BBH1_9TREE</name>
<feature type="transmembrane region" description="Helical" evidence="2">
    <location>
        <begin position="12"/>
        <end position="31"/>
    </location>
</feature>
<keyword evidence="4" id="KW-1185">Reference proteome</keyword>
<sequence>MLTRLEWRYPDPLMITAFSLLIVVYICLGLLKDRRKQAATRRSRRVSEESAKRPDLNIGQPADVSREEARARCTQALEADSLRDYLAVFAAVEEPEVTRAERQQIRSDKILYHELQNIEDHLGAIDRSRSRLMQLIDQTMHEALRSPTESILSIPSYSPTALKEHFDRAHSDNAHKYEAYLSRRKQGGPRELFPTREHAVRWLQLAAVVKYVDGGWVANVLGIDTQSSTRLGNSDGSAEWRAGKLAWQVISEEFGDGDLAKNHVFVYNELLKKLSPTDHAPTGDQIGFDGLADDGGAPRCWTAAIAQSCIGLLASTGEFFPEAIGFNMAYETLPYHLLVTSRELRELKIDDYYFALHITIDNPDSGHAAIARAAVDRYLAEVRQREGQEAMERMWRRVQAGVVLADGLQTTPWAPITFTLDAPSHRWMPLAAPAPTAHKVAATDSETRLVTLLGRKASAAEKMHCPSRLLIKGRLIEYWLEPSLYTLDKGLTFVRALAEKKPWVVPGDTSRSQLVREMEWGGRMFGAFSQDEVRIVRRWIRSLGDDQTSHSAGTYQHFIGGSEHGQHPPNSLLAFAEIGIMDRFPVPQNLLFASSTILGSLSQCSSDRTSHDISQIIPIWFTLAALLEGFPLSPARFASPLGMTVLRILRGQLGFPALHETEDICAGMDDVFAETTDPHYTTALGLHEIGHNICRRQGLQPISTYSELVQWIESTDSPAATMCNDLLALRARPYANQSFLLGATWGAVVQVYRCPELSQYLMPNEQSALNRISADIQSALEDFLVAECDSIKGSIMTSADWRRDFARSCGRVISVIGQ</sequence>
<proteinExistence type="predicted"/>
<dbReference type="InterPro" id="IPR016084">
    <property type="entry name" value="Haem_Oase-like_multi-hlx"/>
</dbReference>
<dbReference type="SMART" id="SM01236">
    <property type="entry name" value="Haem_oxygenase_2"/>
    <property type="match status" value="1"/>
</dbReference>
<organism evidence="3 4">
    <name type="scientific">Naematelia encephala</name>
    <dbReference type="NCBI Taxonomy" id="71784"/>
    <lineage>
        <taxon>Eukaryota</taxon>
        <taxon>Fungi</taxon>
        <taxon>Dikarya</taxon>
        <taxon>Basidiomycota</taxon>
        <taxon>Agaricomycotina</taxon>
        <taxon>Tremellomycetes</taxon>
        <taxon>Tremellales</taxon>
        <taxon>Naemateliaceae</taxon>
        <taxon>Naematelia</taxon>
    </lineage>
</organism>
<evidence type="ECO:0000313" key="3">
    <source>
        <dbReference type="EMBL" id="ORY32182.1"/>
    </source>
</evidence>
<keyword evidence="2" id="KW-1133">Transmembrane helix</keyword>
<evidence type="ECO:0000256" key="1">
    <source>
        <dbReference type="SAM" id="MobiDB-lite"/>
    </source>
</evidence>
<gene>
    <name evidence="3" type="ORF">BCR39DRAFT_479396</name>
</gene>
<accession>A0A1Y2BBH1</accession>
<feature type="compositionally biased region" description="Basic and acidic residues" evidence="1">
    <location>
        <begin position="45"/>
        <end position="55"/>
    </location>
</feature>
<dbReference type="OrthoDB" id="10057598at2759"/>
<comment type="caution">
    <text evidence="3">The sequence shown here is derived from an EMBL/GenBank/DDBJ whole genome shotgun (WGS) entry which is preliminary data.</text>
</comment>
<dbReference type="EMBL" id="MCFC01000011">
    <property type="protein sequence ID" value="ORY32182.1"/>
    <property type="molecule type" value="Genomic_DNA"/>
</dbReference>
<dbReference type="Gene3D" id="1.20.910.10">
    <property type="entry name" value="Heme oxygenase-like"/>
    <property type="match status" value="1"/>
</dbReference>